<dbReference type="EMBL" id="BLXT01003136">
    <property type="protein sequence ID" value="GFO00566.1"/>
    <property type="molecule type" value="Genomic_DNA"/>
</dbReference>
<sequence>MLSGSSSPGGSGRRLVLTLLILLSLDSDTFLPTSHGKRQHSKALDRNCQGYGCTQQEEVFLGERLLVDLDLQKGHALSNAAGVDLLAAPSLSNRLHSGQVDFSPPSSHT</sequence>
<name>A0AAV3ZNA4_9GAST</name>
<dbReference type="Proteomes" id="UP000735302">
    <property type="component" value="Unassembled WGS sequence"/>
</dbReference>
<evidence type="ECO:0000256" key="1">
    <source>
        <dbReference type="SAM" id="SignalP"/>
    </source>
</evidence>
<proteinExistence type="predicted"/>
<evidence type="ECO:0000313" key="2">
    <source>
        <dbReference type="EMBL" id="GFO00566.1"/>
    </source>
</evidence>
<feature type="chain" id="PRO_5043819903" evidence="1">
    <location>
        <begin position="37"/>
        <end position="109"/>
    </location>
</feature>
<evidence type="ECO:0000313" key="3">
    <source>
        <dbReference type="Proteomes" id="UP000735302"/>
    </source>
</evidence>
<dbReference type="AlphaFoldDB" id="A0AAV3ZNA4"/>
<gene>
    <name evidence="2" type="ORF">PoB_002707100</name>
</gene>
<keyword evidence="3" id="KW-1185">Reference proteome</keyword>
<organism evidence="2 3">
    <name type="scientific">Plakobranchus ocellatus</name>
    <dbReference type="NCBI Taxonomy" id="259542"/>
    <lineage>
        <taxon>Eukaryota</taxon>
        <taxon>Metazoa</taxon>
        <taxon>Spiralia</taxon>
        <taxon>Lophotrochozoa</taxon>
        <taxon>Mollusca</taxon>
        <taxon>Gastropoda</taxon>
        <taxon>Heterobranchia</taxon>
        <taxon>Euthyneura</taxon>
        <taxon>Panpulmonata</taxon>
        <taxon>Sacoglossa</taxon>
        <taxon>Placobranchoidea</taxon>
        <taxon>Plakobranchidae</taxon>
        <taxon>Plakobranchus</taxon>
    </lineage>
</organism>
<reference evidence="2 3" key="1">
    <citation type="journal article" date="2021" name="Elife">
        <title>Chloroplast acquisition without the gene transfer in kleptoplastic sea slugs, Plakobranchus ocellatus.</title>
        <authorList>
            <person name="Maeda T."/>
            <person name="Takahashi S."/>
            <person name="Yoshida T."/>
            <person name="Shimamura S."/>
            <person name="Takaki Y."/>
            <person name="Nagai Y."/>
            <person name="Toyoda A."/>
            <person name="Suzuki Y."/>
            <person name="Arimoto A."/>
            <person name="Ishii H."/>
            <person name="Satoh N."/>
            <person name="Nishiyama T."/>
            <person name="Hasebe M."/>
            <person name="Maruyama T."/>
            <person name="Minagawa J."/>
            <person name="Obokata J."/>
            <person name="Shigenobu S."/>
        </authorList>
    </citation>
    <scope>NUCLEOTIDE SEQUENCE [LARGE SCALE GENOMIC DNA]</scope>
</reference>
<feature type="signal peptide" evidence="1">
    <location>
        <begin position="1"/>
        <end position="36"/>
    </location>
</feature>
<protein>
    <submittedName>
        <fullName evidence="2">Uncharacterized protein</fullName>
    </submittedName>
</protein>
<keyword evidence="1" id="KW-0732">Signal</keyword>
<comment type="caution">
    <text evidence="2">The sequence shown here is derived from an EMBL/GenBank/DDBJ whole genome shotgun (WGS) entry which is preliminary data.</text>
</comment>
<accession>A0AAV3ZNA4</accession>